<keyword evidence="3" id="KW-1185">Reference proteome</keyword>
<protein>
    <submittedName>
        <fullName evidence="2">Uncharacterized protein</fullName>
    </submittedName>
</protein>
<evidence type="ECO:0000256" key="1">
    <source>
        <dbReference type="SAM" id="Phobius"/>
    </source>
</evidence>
<evidence type="ECO:0000313" key="2">
    <source>
        <dbReference type="EMBL" id="OHS94401.1"/>
    </source>
</evidence>
<dbReference type="Proteomes" id="UP000179807">
    <property type="component" value="Unassembled WGS sequence"/>
</dbReference>
<dbReference type="AlphaFoldDB" id="A0A1J4J6Y0"/>
<dbReference type="RefSeq" id="XP_068347538.1">
    <property type="nucleotide sequence ID" value="XM_068512626.1"/>
</dbReference>
<dbReference type="GeneID" id="94847330"/>
<gene>
    <name evidence="2" type="ORF">TRFO_39411</name>
</gene>
<proteinExistence type="predicted"/>
<name>A0A1J4J6Y0_9EUKA</name>
<keyword evidence="1" id="KW-0812">Transmembrane</keyword>
<evidence type="ECO:0000313" key="3">
    <source>
        <dbReference type="Proteomes" id="UP000179807"/>
    </source>
</evidence>
<sequence length="668" mass="75667">MMKRNIGEEAIENGTCEKVSIGSIGFGLRYTKSIASHMDNFIKEMMGKPMPILCAGPKSQTVNLYLFNDTISLSHDEKIEDPQSMEIREVTISKELYKCYDAYFINYPKSEEVNVCNVSLYHYYPYCSNKAILIDPTSLEEDWTARLGNKTEKLEIHYVKFNDDVVSQDFSNLSISFPFALYLRRSEPGEVTIYLKEDQIKAFDSIFLENVTLKIKFISKIPKKIFLSKLNLTHSHIENSLDLFEEISFLLLSPDVISYNRDLIQISKNLMFSSLDFYSVVEFMENGWKFSYAENITNNSMNSIATLFIESPLHINPDLFSIKAIFVNPNSKVHIYKKGNDNSLEKLIFVNNVGEFYLHDTFPFSIFHIDANSTYITLRSNINLLPIALKEIESGISYTLNIGPFESFTLHNVSQNNLINGDVLNERRSVKMNFIIGTSNDGNFTLSDNAQLSIFVEPESSLTINSNMKLSGGRIVAVNNSKVMIHAAEVHQRSLYITEAENIVFIGAIMLLPGASLHISGDSFTNETQLAYSVSLDNYPAKVAGNSIQTLPKSITIANKDNTDIDTLSKYKWIISEDWPLFCVQSSYSEKDLEKIQINNLKAIIQDKKTKLRVETQISLDKSGRCIVLKRTHIKGLSSGSIASLTIGVMFLIAFVCVIAVFRFFVKY</sequence>
<dbReference type="VEuPathDB" id="TrichDB:TRFO_39411"/>
<dbReference type="EMBL" id="MLAK01001321">
    <property type="protein sequence ID" value="OHS94401.1"/>
    <property type="molecule type" value="Genomic_DNA"/>
</dbReference>
<organism evidence="2 3">
    <name type="scientific">Tritrichomonas foetus</name>
    <dbReference type="NCBI Taxonomy" id="1144522"/>
    <lineage>
        <taxon>Eukaryota</taxon>
        <taxon>Metamonada</taxon>
        <taxon>Parabasalia</taxon>
        <taxon>Tritrichomonadida</taxon>
        <taxon>Tritrichomonadidae</taxon>
        <taxon>Tritrichomonas</taxon>
    </lineage>
</organism>
<accession>A0A1J4J6Y0</accession>
<keyword evidence="1" id="KW-1133">Transmembrane helix</keyword>
<reference evidence="2" key="1">
    <citation type="submission" date="2016-10" db="EMBL/GenBank/DDBJ databases">
        <authorList>
            <person name="Benchimol M."/>
            <person name="Almeida L.G."/>
            <person name="Vasconcelos A.T."/>
            <person name="Perreira-Neves A."/>
            <person name="Rosa I.A."/>
            <person name="Tasca T."/>
            <person name="Bogo M.R."/>
            <person name="de Souza W."/>
        </authorList>
    </citation>
    <scope>NUCLEOTIDE SEQUENCE [LARGE SCALE GENOMIC DNA]</scope>
    <source>
        <strain evidence="2">K</strain>
    </source>
</reference>
<comment type="caution">
    <text evidence="2">The sequence shown here is derived from an EMBL/GenBank/DDBJ whole genome shotgun (WGS) entry which is preliminary data.</text>
</comment>
<keyword evidence="1" id="KW-0472">Membrane</keyword>
<feature type="transmembrane region" description="Helical" evidence="1">
    <location>
        <begin position="642"/>
        <end position="666"/>
    </location>
</feature>